<sequence length="741" mass="87142">MTSEHSKNNSSENLFPDKPHEVIGKLGIGFNKLNDKLINLLEENQSLKQQYKILQQKNQEILRINEDINEKHQETLRINEDLNKKYQEILHINTNLKEKLQEKDEKFEKLQQNILNLEKHKNEELQQLEMFYQNLEKNLEILESDEINENYIKILKENKYNYIINEPTTVDKGPGKDISRRCSDIKVVVGLDFGTKYSGFSYCHVDDKQNYVTNESWPELLGQFRTNTALQYDDEYCNVVYWGFPALAERPSRRNKIQKNKTVELFKLHLGNLPDNLKPKLPIDYKKAITDYLREIGKFIKIIVSEHWEISCFDCILLVLSIPAEYSEKEKAIMRECVYNADLISDKYSEKLQFITECDATAIYCMKNALQEHAIGMTFMVVNCNNNILDLITRKLIRDKPLELGKITGYIKDFCGSESIDKEFIKFLRKKLGNHAIDLLIERCYVQYQYMVQEFCQHAKLPFTGDDMEFFYELDIDEVIPILLQYINKETREIMEENEMVIKIKYDDIKKMFDLVIDRIIHLIHIQLSNNQETCSVLFLVGEFSENKYFQKRIKQEFQHKVQNISVPQTPTAAISRGAVIYGSYIDSDLNKLEKYASIIHTRVLKYTYGIKFLSDYKEDVDPPQRKNSDGKIYKFRTLVQRGTEVEIGKILSFEYFYGLTNQTSAKCEVYYTREYSAEYPDEPGMKSLGIINFDFPDTRINNRSIYFELSFNEMEITVSVKNKTNGQLYMTTFDHPIDVC</sequence>
<dbReference type="AlphaFoldDB" id="A0A397SGP7"/>
<dbReference type="SUPFAM" id="SSF53067">
    <property type="entry name" value="Actin-like ATPase domain"/>
    <property type="match status" value="2"/>
</dbReference>
<protein>
    <recommendedName>
        <fullName evidence="4">Hsp70 family protein</fullName>
    </recommendedName>
</protein>
<dbReference type="InterPro" id="IPR043129">
    <property type="entry name" value="ATPase_NBD"/>
</dbReference>
<dbReference type="EMBL" id="QKYT01000441">
    <property type="protein sequence ID" value="RIA85198.1"/>
    <property type="molecule type" value="Genomic_DNA"/>
</dbReference>
<keyword evidence="1" id="KW-0175">Coiled coil</keyword>
<comment type="caution">
    <text evidence="2">The sequence shown here is derived from an EMBL/GenBank/DDBJ whole genome shotgun (WGS) entry which is preliminary data.</text>
</comment>
<dbReference type="Proteomes" id="UP000265703">
    <property type="component" value="Unassembled WGS sequence"/>
</dbReference>
<dbReference type="Gene3D" id="3.30.420.40">
    <property type="match status" value="1"/>
</dbReference>
<proteinExistence type="predicted"/>
<evidence type="ECO:0000313" key="3">
    <source>
        <dbReference type="Proteomes" id="UP000265703"/>
    </source>
</evidence>
<organism evidence="2 3">
    <name type="scientific">Glomus cerebriforme</name>
    <dbReference type="NCBI Taxonomy" id="658196"/>
    <lineage>
        <taxon>Eukaryota</taxon>
        <taxon>Fungi</taxon>
        <taxon>Fungi incertae sedis</taxon>
        <taxon>Mucoromycota</taxon>
        <taxon>Glomeromycotina</taxon>
        <taxon>Glomeromycetes</taxon>
        <taxon>Glomerales</taxon>
        <taxon>Glomeraceae</taxon>
        <taxon>Glomus</taxon>
    </lineage>
</organism>
<dbReference type="OrthoDB" id="2357605at2759"/>
<evidence type="ECO:0000256" key="1">
    <source>
        <dbReference type="SAM" id="Coils"/>
    </source>
</evidence>
<name>A0A397SGP7_9GLOM</name>
<accession>A0A397SGP7</accession>
<dbReference type="STRING" id="658196.A0A397SGP7"/>
<gene>
    <name evidence="2" type="ORF">C1645_879467</name>
</gene>
<dbReference type="PANTHER" id="PTHR14187:SF5">
    <property type="entry name" value="HEAT SHOCK 70 KDA PROTEIN 12A"/>
    <property type="match status" value="1"/>
</dbReference>
<reference evidence="2 3" key="1">
    <citation type="submission" date="2018-06" db="EMBL/GenBank/DDBJ databases">
        <title>Comparative genomics reveals the genomic features of Rhizophagus irregularis, R. cerebriforme, R. diaphanum and Gigaspora rosea, and their symbiotic lifestyle signature.</title>
        <authorList>
            <person name="Morin E."/>
            <person name="San Clemente H."/>
            <person name="Chen E.C.H."/>
            <person name="De La Providencia I."/>
            <person name="Hainaut M."/>
            <person name="Kuo A."/>
            <person name="Kohler A."/>
            <person name="Murat C."/>
            <person name="Tang N."/>
            <person name="Roy S."/>
            <person name="Loubradou J."/>
            <person name="Henrissat B."/>
            <person name="Grigoriev I.V."/>
            <person name="Corradi N."/>
            <person name="Roux C."/>
            <person name="Martin F.M."/>
        </authorList>
    </citation>
    <scope>NUCLEOTIDE SEQUENCE [LARGE SCALE GENOMIC DNA]</scope>
    <source>
        <strain evidence="2 3">DAOM 227022</strain>
    </source>
</reference>
<evidence type="ECO:0008006" key="4">
    <source>
        <dbReference type="Google" id="ProtNLM"/>
    </source>
</evidence>
<keyword evidence="3" id="KW-1185">Reference proteome</keyword>
<evidence type="ECO:0000313" key="2">
    <source>
        <dbReference type="EMBL" id="RIA85198.1"/>
    </source>
</evidence>
<dbReference type="PANTHER" id="PTHR14187">
    <property type="entry name" value="ALPHA KINASE/ELONGATION FACTOR 2 KINASE"/>
    <property type="match status" value="1"/>
</dbReference>
<feature type="coiled-coil region" evidence="1">
    <location>
        <begin position="30"/>
        <end position="145"/>
    </location>
</feature>